<accession>A0A2K1KVA4</accession>
<dbReference type="EMBL" id="ABEU02000003">
    <property type="protein sequence ID" value="PNR57676.1"/>
    <property type="molecule type" value="Genomic_DNA"/>
</dbReference>
<feature type="region of interest" description="Disordered" evidence="6">
    <location>
        <begin position="481"/>
        <end position="503"/>
    </location>
</feature>
<keyword evidence="3" id="KW-0238">DNA-binding</keyword>
<dbReference type="SUPFAM" id="SSF54171">
    <property type="entry name" value="DNA-binding domain"/>
    <property type="match status" value="1"/>
</dbReference>
<dbReference type="PaxDb" id="3218-PP1S204_42V6.1"/>
<dbReference type="GO" id="GO:0003677">
    <property type="term" value="F:DNA binding"/>
    <property type="evidence" value="ECO:0007669"/>
    <property type="project" value="UniProtKB-KW"/>
</dbReference>
<organism evidence="8">
    <name type="scientific">Physcomitrium patens</name>
    <name type="common">Spreading-leaved earth moss</name>
    <name type="synonym">Physcomitrella patens</name>
    <dbReference type="NCBI Taxonomy" id="3218"/>
    <lineage>
        <taxon>Eukaryota</taxon>
        <taxon>Viridiplantae</taxon>
        <taxon>Streptophyta</taxon>
        <taxon>Embryophyta</taxon>
        <taxon>Bryophyta</taxon>
        <taxon>Bryophytina</taxon>
        <taxon>Bryopsida</taxon>
        <taxon>Funariidae</taxon>
        <taxon>Funariales</taxon>
        <taxon>Funariaceae</taxon>
        <taxon>Physcomitrium</taxon>
    </lineage>
</organism>
<reference evidence="8 10" key="2">
    <citation type="journal article" date="2018" name="Plant J.">
        <title>The Physcomitrella patens chromosome-scale assembly reveals moss genome structure and evolution.</title>
        <authorList>
            <person name="Lang D."/>
            <person name="Ullrich K.K."/>
            <person name="Murat F."/>
            <person name="Fuchs J."/>
            <person name="Jenkins J."/>
            <person name="Haas F.B."/>
            <person name="Piednoel M."/>
            <person name="Gundlach H."/>
            <person name="Van Bel M."/>
            <person name="Meyberg R."/>
            <person name="Vives C."/>
            <person name="Morata J."/>
            <person name="Symeonidi A."/>
            <person name="Hiss M."/>
            <person name="Muchero W."/>
            <person name="Kamisugi Y."/>
            <person name="Saleh O."/>
            <person name="Blanc G."/>
            <person name="Decker E.L."/>
            <person name="van Gessel N."/>
            <person name="Grimwood J."/>
            <person name="Hayes R.D."/>
            <person name="Graham S.W."/>
            <person name="Gunter L.E."/>
            <person name="McDaniel S.F."/>
            <person name="Hoernstein S.N.W."/>
            <person name="Larsson A."/>
            <person name="Li F.W."/>
            <person name="Perroud P.F."/>
            <person name="Phillips J."/>
            <person name="Ranjan P."/>
            <person name="Rokshar D.S."/>
            <person name="Rothfels C.J."/>
            <person name="Schneider L."/>
            <person name="Shu S."/>
            <person name="Stevenson D.W."/>
            <person name="Thummler F."/>
            <person name="Tillich M."/>
            <person name="Villarreal Aguilar J.C."/>
            <person name="Widiez T."/>
            <person name="Wong G.K."/>
            <person name="Wymore A."/>
            <person name="Zhang Y."/>
            <person name="Zimmer A.D."/>
            <person name="Quatrano R.S."/>
            <person name="Mayer K.F.X."/>
            <person name="Goodstein D."/>
            <person name="Casacuberta J.M."/>
            <person name="Vandepoele K."/>
            <person name="Reski R."/>
            <person name="Cuming A.C."/>
            <person name="Tuskan G.A."/>
            <person name="Maumus F."/>
            <person name="Salse J."/>
            <person name="Schmutz J."/>
            <person name="Rensing S.A."/>
        </authorList>
    </citation>
    <scope>NUCLEOTIDE SEQUENCE [LARGE SCALE GENOMIC DNA]</scope>
    <source>
        <strain evidence="9 10">cv. Gransden 2004</strain>
    </source>
</reference>
<reference evidence="8 10" key="1">
    <citation type="journal article" date="2008" name="Science">
        <title>The Physcomitrella genome reveals evolutionary insights into the conquest of land by plants.</title>
        <authorList>
            <person name="Rensing S."/>
            <person name="Lang D."/>
            <person name="Zimmer A."/>
            <person name="Terry A."/>
            <person name="Salamov A."/>
            <person name="Shapiro H."/>
            <person name="Nishiyama T."/>
            <person name="Perroud P.-F."/>
            <person name="Lindquist E."/>
            <person name="Kamisugi Y."/>
            <person name="Tanahashi T."/>
            <person name="Sakakibara K."/>
            <person name="Fujita T."/>
            <person name="Oishi K."/>
            <person name="Shin-I T."/>
            <person name="Kuroki Y."/>
            <person name="Toyoda A."/>
            <person name="Suzuki Y."/>
            <person name="Hashimoto A."/>
            <person name="Yamaguchi K."/>
            <person name="Sugano A."/>
            <person name="Kohara Y."/>
            <person name="Fujiyama A."/>
            <person name="Anterola A."/>
            <person name="Aoki S."/>
            <person name="Ashton N."/>
            <person name="Barbazuk W.B."/>
            <person name="Barker E."/>
            <person name="Bennetzen J."/>
            <person name="Bezanilla M."/>
            <person name="Blankenship R."/>
            <person name="Cho S.H."/>
            <person name="Dutcher S."/>
            <person name="Estelle M."/>
            <person name="Fawcett J.A."/>
            <person name="Gundlach H."/>
            <person name="Hanada K."/>
            <person name="Heyl A."/>
            <person name="Hicks K.A."/>
            <person name="Hugh J."/>
            <person name="Lohr M."/>
            <person name="Mayer K."/>
            <person name="Melkozernov A."/>
            <person name="Murata T."/>
            <person name="Nelson D."/>
            <person name="Pils B."/>
            <person name="Prigge M."/>
            <person name="Reiss B."/>
            <person name="Renner T."/>
            <person name="Rombauts S."/>
            <person name="Rushton P."/>
            <person name="Sanderfoot A."/>
            <person name="Schween G."/>
            <person name="Shiu S.-H."/>
            <person name="Stueber K."/>
            <person name="Theodoulou F.L."/>
            <person name="Tu H."/>
            <person name="Van de Peer Y."/>
            <person name="Verrier P.J."/>
            <person name="Waters E."/>
            <person name="Wood A."/>
            <person name="Yang L."/>
            <person name="Cove D."/>
            <person name="Cuming A."/>
            <person name="Hasebe M."/>
            <person name="Lucas S."/>
            <person name="Mishler D.B."/>
            <person name="Reski R."/>
            <person name="Grigoriev I."/>
            <person name="Quatrano R.S."/>
            <person name="Boore J.L."/>
        </authorList>
    </citation>
    <scope>NUCLEOTIDE SEQUENCE [LARGE SCALE GENOMIC DNA]</scope>
    <source>
        <strain evidence="9 10">cv. Gransden 2004</strain>
    </source>
</reference>
<sequence>MALHDMLGGTVLAKRKWRGISPDNCTAKRANFSGFNSSASSLLLVDNIDIPVLQDMDYSHRFSGDQYLYEILGELNPTSFLAGYGESETEVSPVPASFQSCESPNSSVEVQDLDGIAAVVGQTVLFGKPETCDLNQDHCSALLTSAFSMERSSWLAPPARQGDNQLAAQVNQISPTHSWNFGLASPTSQYPKQFTADGLRFALSNFRPTPDRILMKQSADVKPKFQPQLYGSVENCRHSLDVSPTGVMPSLGKSSAAKVPAATSTGRSFRGVRKRPWGRWSAEIRDRIGRCRHWLGTFDTAEDAARAYDSAARALRGSKAKTNFAPPCSDDLRGKIESTVCNQLSICRSQLTSRAQAVRRTNPAPQRRSYGSTVPSYSKECKGSKLSSAKGVIRVSDEVRTSEFMTHPPKKGVLLQSAMLSQNQAHALLGRDCSGSSAGRSLELDLKLGFGLSPKSCSSLESTQESTVTYQSSECSFPSVSELYSSSSFSPGSPSPLSSHAWH</sequence>
<dbReference type="PANTHER" id="PTHR31677">
    <property type="entry name" value="AP2 DOMAIN CLASS TRANSCRIPTION FACTOR"/>
    <property type="match status" value="1"/>
</dbReference>
<feature type="domain" description="AP2/ERF" evidence="7">
    <location>
        <begin position="268"/>
        <end position="325"/>
    </location>
</feature>
<dbReference type="GeneID" id="112279587"/>
<dbReference type="Pfam" id="PF00847">
    <property type="entry name" value="AP2"/>
    <property type="match status" value="1"/>
</dbReference>
<evidence type="ECO:0000256" key="6">
    <source>
        <dbReference type="SAM" id="MobiDB-lite"/>
    </source>
</evidence>
<keyword evidence="10" id="KW-1185">Reference proteome</keyword>
<dbReference type="InterPro" id="IPR016177">
    <property type="entry name" value="DNA-bd_dom_sf"/>
</dbReference>
<evidence type="ECO:0000256" key="3">
    <source>
        <dbReference type="ARBA" id="ARBA00023125"/>
    </source>
</evidence>
<dbReference type="OrthoDB" id="1926799at2759"/>
<keyword evidence="4" id="KW-0804">Transcription</keyword>
<reference evidence="9" key="3">
    <citation type="submission" date="2020-12" db="UniProtKB">
        <authorList>
            <consortium name="EnsemblPlants"/>
        </authorList>
    </citation>
    <scope>IDENTIFICATION</scope>
</reference>
<evidence type="ECO:0000256" key="5">
    <source>
        <dbReference type="ARBA" id="ARBA00023242"/>
    </source>
</evidence>
<dbReference type="EnsemblPlants" id="Pp3c3_19630V3.2">
    <property type="protein sequence ID" value="Pp3c3_19630V3.2"/>
    <property type="gene ID" value="Pp3c3_19630"/>
</dbReference>
<feature type="region of interest" description="Disordered" evidence="6">
    <location>
        <begin position="357"/>
        <end position="377"/>
    </location>
</feature>
<dbReference type="KEGG" id="ppp:112279587"/>
<dbReference type="CDD" id="cd00018">
    <property type="entry name" value="AP2"/>
    <property type="match status" value="1"/>
</dbReference>
<evidence type="ECO:0000259" key="7">
    <source>
        <dbReference type="PROSITE" id="PS51032"/>
    </source>
</evidence>
<dbReference type="GO" id="GO:0003700">
    <property type="term" value="F:DNA-binding transcription factor activity"/>
    <property type="evidence" value="ECO:0007669"/>
    <property type="project" value="InterPro"/>
</dbReference>
<dbReference type="FunFam" id="3.30.730.10:FF:000001">
    <property type="entry name" value="Ethylene-responsive transcription factor 2"/>
    <property type="match status" value="1"/>
</dbReference>
<dbReference type="Gramene" id="Pp3c3_19630V3.1">
    <property type="protein sequence ID" value="Pp3c3_19630V3.1"/>
    <property type="gene ID" value="Pp3c3_19630"/>
</dbReference>
<dbReference type="AlphaFoldDB" id="A0A2K1KVA4"/>
<dbReference type="PROSITE" id="PS51032">
    <property type="entry name" value="AP2_ERF"/>
    <property type="match status" value="1"/>
</dbReference>
<comment type="subcellular location">
    <subcellularLocation>
        <location evidence="1">Nucleus</location>
    </subcellularLocation>
</comment>
<evidence type="ECO:0000256" key="4">
    <source>
        <dbReference type="ARBA" id="ARBA00023163"/>
    </source>
</evidence>
<dbReference type="SMART" id="SM00380">
    <property type="entry name" value="AP2"/>
    <property type="match status" value="1"/>
</dbReference>
<dbReference type="EnsemblPlants" id="Pp3c3_19630V3.1">
    <property type="protein sequence ID" value="Pp3c3_19630V3.1"/>
    <property type="gene ID" value="Pp3c3_19630"/>
</dbReference>
<dbReference type="Proteomes" id="UP000006727">
    <property type="component" value="Chromosome 3"/>
</dbReference>
<keyword evidence="2" id="KW-0805">Transcription regulation</keyword>
<evidence type="ECO:0000256" key="1">
    <source>
        <dbReference type="ARBA" id="ARBA00004123"/>
    </source>
</evidence>
<evidence type="ECO:0000313" key="10">
    <source>
        <dbReference type="Proteomes" id="UP000006727"/>
    </source>
</evidence>
<dbReference type="PANTHER" id="PTHR31677:SF75">
    <property type="entry name" value="ETHYLENE-RESPONSIVE TRANSCRIPTION FACTOR ERF084"/>
    <property type="match status" value="1"/>
</dbReference>
<dbReference type="PRINTS" id="PR00367">
    <property type="entry name" value="ETHRSPELEMNT"/>
</dbReference>
<evidence type="ECO:0000256" key="2">
    <source>
        <dbReference type="ARBA" id="ARBA00023015"/>
    </source>
</evidence>
<dbReference type="GO" id="GO:0005634">
    <property type="term" value="C:nucleus"/>
    <property type="evidence" value="ECO:0007669"/>
    <property type="project" value="UniProtKB-SubCell"/>
</dbReference>
<protein>
    <recommendedName>
        <fullName evidence="7">AP2/ERF domain-containing protein</fullName>
    </recommendedName>
</protein>
<proteinExistence type="predicted"/>
<keyword evidence="5" id="KW-0539">Nucleus</keyword>
<dbReference type="Gene3D" id="3.30.730.10">
    <property type="entry name" value="AP2/ERF domain"/>
    <property type="match status" value="1"/>
</dbReference>
<dbReference type="Gramene" id="Pp3c3_19630V3.2">
    <property type="protein sequence ID" value="Pp3c3_19630V3.2"/>
    <property type="gene ID" value="Pp3c3_19630"/>
</dbReference>
<dbReference type="RefSeq" id="XP_024369954.1">
    <property type="nucleotide sequence ID" value="XM_024514186.2"/>
</dbReference>
<evidence type="ECO:0000313" key="9">
    <source>
        <dbReference type="EnsemblPlants" id="Pp3c3_19630V3.1"/>
    </source>
</evidence>
<dbReference type="InterPro" id="IPR001471">
    <property type="entry name" value="AP2/ERF_dom"/>
</dbReference>
<name>A0A2K1KVA4_PHYPA</name>
<dbReference type="InterPro" id="IPR036955">
    <property type="entry name" value="AP2/ERF_dom_sf"/>
</dbReference>
<evidence type="ECO:0000313" key="8">
    <source>
        <dbReference type="EMBL" id="PNR57676.1"/>
    </source>
</evidence>
<gene>
    <name evidence="9" type="primary">LOC112279587</name>
    <name evidence="8" type="ORF">PHYPA_004670</name>
</gene>